<dbReference type="InterPro" id="IPR000025">
    <property type="entry name" value="Melatonin_rcpt"/>
</dbReference>
<keyword evidence="6 13" id="KW-0472">Membrane</keyword>
<evidence type="ECO:0000313" key="16">
    <source>
        <dbReference type="Proteomes" id="UP000198323"/>
    </source>
</evidence>
<dbReference type="OrthoDB" id="10044919at2759"/>
<dbReference type="SUPFAM" id="SSF81321">
    <property type="entry name" value="Family A G protein-coupled receptor-like"/>
    <property type="match status" value="2"/>
</dbReference>
<dbReference type="GO" id="GO:1904408">
    <property type="term" value="F:melatonin binding"/>
    <property type="evidence" value="ECO:0007669"/>
    <property type="project" value="UniProtKB-ARBA"/>
</dbReference>
<evidence type="ECO:0000256" key="9">
    <source>
        <dbReference type="ARBA" id="ARBA00023224"/>
    </source>
</evidence>
<dbReference type="InterPro" id="IPR000276">
    <property type="entry name" value="GPCR_Rhodpsn"/>
</dbReference>
<name>A0A226NAI5_CALSU</name>
<protein>
    <recommendedName>
        <fullName evidence="14">G-protein coupled receptors family 1 profile domain-containing protein</fullName>
    </recommendedName>
</protein>
<feature type="transmembrane region" description="Helical" evidence="13">
    <location>
        <begin position="347"/>
        <end position="370"/>
    </location>
</feature>
<feature type="transmembrane region" description="Helical" evidence="13">
    <location>
        <begin position="32"/>
        <end position="56"/>
    </location>
</feature>
<dbReference type="PRINTS" id="PR00237">
    <property type="entry name" value="GPCRRHODOPSN"/>
</dbReference>
<feature type="transmembrane region" description="Helical" evidence="13">
    <location>
        <begin position="63"/>
        <end position="79"/>
    </location>
</feature>
<dbReference type="PROSITE" id="PS50262">
    <property type="entry name" value="G_PROTEIN_RECEP_F1_2"/>
    <property type="match status" value="1"/>
</dbReference>
<evidence type="ECO:0000256" key="13">
    <source>
        <dbReference type="SAM" id="Phobius"/>
    </source>
</evidence>
<comment type="subcellular location">
    <subcellularLocation>
        <location evidence="1">Cell membrane</location>
        <topology evidence="1">Multi-pass membrane protein</topology>
    </subcellularLocation>
</comment>
<dbReference type="PANTHER" id="PTHR24228">
    <property type="entry name" value="B2 BRADYKININ RECEPTOR/ANGIOTENSIN II RECEPTOR"/>
    <property type="match status" value="1"/>
</dbReference>
<keyword evidence="8 11" id="KW-0675">Receptor</keyword>
<evidence type="ECO:0000256" key="11">
    <source>
        <dbReference type="RuleBase" id="RU000688"/>
    </source>
</evidence>
<evidence type="ECO:0000256" key="6">
    <source>
        <dbReference type="ARBA" id="ARBA00023136"/>
    </source>
</evidence>
<comment type="caution">
    <text evidence="15">The sequence shown here is derived from an EMBL/GenBank/DDBJ whole genome shotgun (WGS) entry which is preliminary data.</text>
</comment>
<evidence type="ECO:0000256" key="12">
    <source>
        <dbReference type="SAM" id="MobiDB-lite"/>
    </source>
</evidence>
<comment type="function">
    <text evidence="10">High affinity receptor for melatonin. The activity of this receptor is mediated by pertussis toxin sensitive G proteins that inhibits adenylate cyclase activity.</text>
</comment>
<evidence type="ECO:0000256" key="7">
    <source>
        <dbReference type="ARBA" id="ARBA00023157"/>
    </source>
</evidence>
<dbReference type="AlphaFoldDB" id="A0A226NAI5"/>
<keyword evidence="5 11" id="KW-0297">G-protein coupled receptor</keyword>
<feature type="transmembrane region" description="Helical" evidence="13">
    <location>
        <begin position="85"/>
        <end position="102"/>
    </location>
</feature>
<dbReference type="PRINTS" id="PR00857">
    <property type="entry name" value="MELATONINR"/>
</dbReference>
<dbReference type="GO" id="GO:0045820">
    <property type="term" value="P:negative regulation of glycolytic process"/>
    <property type="evidence" value="ECO:0007669"/>
    <property type="project" value="UniProtKB-ARBA"/>
</dbReference>
<feature type="region of interest" description="Disordered" evidence="12">
    <location>
        <begin position="1"/>
        <end position="23"/>
    </location>
</feature>
<keyword evidence="3 11" id="KW-0812">Transmembrane</keyword>
<dbReference type="EMBL" id="MCFN01000119">
    <property type="protein sequence ID" value="OXB64507.1"/>
    <property type="molecule type" value="Genomic_DNA"/>
</dbReference>
<evidence type="ECO:0000256" key="1">
    <source>
        <dbReference type="ARBA" id="ARBA00004651"/>
    </source>
</evidence>
<dbReference type="GO" id="GO:0046325">
    <property type="term" value="P:negative regulation of D-glucose import"/>
    <property type="evidence" value="ECO:0007669"/>
    <property type="project" value="UniProtKB-ARBA"/>
</dbReference>
<keyword evidence="7" id="KW-1015">Disulfide bond</keyword>
<dbReference type="Gene3D" id="1.20.1070.10">
    <property type="entry name" value="Rhodopsin 7-helix transmembrane proteins"/>
    <property type="match status" value="2"/>
</dbReference>
<feature type="transmembrane region" description="Helical" evidence="13">
    <location>
        <begin position="132"/>
        <end position="154"/>
    </location>
</feature>
<dbReference type="GO" id="GO:0008502">
    <property type="term" value="F:melatonin receptor activity"/>
    <property type="evidence" value="ECO:0007669"/>
    <property type="project" value="InterPro"/>
</dbReference>
<dbReference type="PANTHER" id="PTHR24228:SF53">
    <property type="entry name" value="MELATONIN RECEPTOR TYPE 1A"/>
    <property type="match status" value="1"/>
</dbReference>
<dbReference type="Pfam" id="PF00001">
    <property type="entry name" value="7tm_1"/>
    <property type="match status" value="1"/>
</dbReference>
<accession>A0A226NAI5</accession>
<evidence type="ECO:0000256" key="5">
    <source>
        <dbReference type="ARBA" id="ARBA00023040"/>
    </source>
</evidence>
<evidence type="ECO:0000256" key="4">
    <source>
        <dbReference type="ARBA" id="ARBA00022989"/>
    </source>
</evidence>
<dbReference type="FunFam" id="1.20.1070.10:FF:000056">
    <property type="entry name" value="Melatonin receptor type 1A"/>
    <property type="match status" value="1"/>
</dbReference>
<organism evidence="15 16">
    <name type="scientific">Callipepla squamata</name>
    <name type="common">Scaled quail</name>
    <dbReference type="NCBI Taxonomy" id="9009"/>
    <lineage>
        <taxon>Eukaryota</taxon>
        <taxon>Metazoa</taxon>
        <taxon>Chordata</taxon>
        <taxon>Craniata</taxon>
        <taxon>Vertebrata</taxon>
        <taxon>Euteleostomi</taxon>
        <taxon>Archelosauria</taxon>
        <taxon>Archosauria</taxon>
        <taxon>Dinosauria</taxon>
        <taxon>Saurischia</taxon>
        <taxon>Theropoda</taxon>
        <taxon>Coelurosauria</taxon>
        <taxon>Aves</taxon>
        <taxon>Neognathae</taxon>
        <taxon>Galloanserae</taxon>
        <taxon>Galliformes</taxon>
        <taxon>Odontophoridae</taxon>
        <taxon>Callipepla</taxon>
    </lineage>
</organism>
<feature type="transmembrane region" description="Helical" evidence="13">
    <location>
        <begin position="216"/>
        <end position="237"/>
    </location>
</feature>
<gene>
    <name evidence="15" type="ORF">ASZ78_005163</name>
</gene>
<dbReference type="InterPro" id="IPR017452">
    <property type="entry name" value="GPCR_Rhodpsn_7TM"/>
</dbReference>
<feature type="transmembrane region" description="Helical" evidence="13">
    <location>
        <begin position="257"/>
        <end position="287"/>
    </location>
</feature>
<keyword evidence="9 11" id="KW-0807">Transducer</keyword>
<comment type="similarity">
    <text evidence="11">Belongs to the G-protein coupled receptor 1 family.</text>
</comment>
<feature type="transmembrane region" description="Helical" evidence="13">
    <location>
        <begin position="308"/>
        <end position="335"/>
    </location>
</feature>
<reference evidence="15 16" key="1">
    <citation type="submission" date="2016-07" db="EMBL/GenBank/DDBJ databases">
        <title>Disparate Historic Effective Population Sizes Predicted by Modern Levels of Genome Diversity for the Scaled Quail (Callipepla squamata) and the Northern Bobwhite (Colinus virginianus): Inferences from First and Second Generation Draft Genome Assemblies for Sympatric New World Quail.</title>
        <authorList>
            <person name="Oldeschulte D.L."/>
            <person name="Halley Y.A."/>
            <person name="Bhattarai E.K."/>
            <person name="Brashear W.A."/>
            <person name="Hill J."/>
            <person name="Metz R.P."/>
            <person name="Johnson C.D."/>
            <person name="Rollins D."/>
            <person name="Peterson M.J."/>
            <person name="Bickhart D.M."/>
            <person name="Decker J.E."/>
            <person name="Seabury C.M."/>
        </authorList>
    </citation>
    <scope>NUCLEOTIDE SEQUENCE [LARGE SCALE GENOMIC DNA]</scope>
    <source>
        <strain evidence="15 16">Texas</strain>
        <tissue evidence="15">Leg muscle</tissue>
    </source>
</reference>
<evidence type="ECO:0000256" key="3">
    <source>
        <dbReference type="ARBA" id="ARBA00022692"/>
    </source>
</evidence>
<dbReference type="GO" id="GO:0005886">
    <property type="term" value="C:plasma membrane"/>
    <property type="evidence" value="ECO:0007669"/>
    <property type="project" value="UniProtKB-SubCell"/>
</dbReference>
<dbReference type="PROSITE" id="PS00237">
    <property type="entry name" value="G_PROTEIN_RECEP_F1_1"/>
    <property type="match status" value="1"/>
</dbReference>
<dbReference type="Proteomes" id="UP000198323">
    <property type="component" value="Unassembled WGS sequence"/>
</dbReference>
<dbReference type="STRING" id="9009.A0A226NAI5"/>
<evidence type="ECO:0000256" key="10">
    <source>
        <dbReference type="ARBA" id="ARBA00024876"/>
    </source>
</evidence>
<feature type="transmembrane region" description="Helical" evidence="13">
    <location>
        <begin position="174"/>
        <end position="195"/>
    </location>
</feature>
<feature type="domain" description="G-protein coupled receptors family 1 profile" evidence="14">
    <location>
        <begin position="47"/>
        <end position="367"/>
    </location>
</feature>
<keyword evidence="2" id="KW-1003">Cell membrane</keyword>
<sequence length="422" mass="48043">MRANGSELNGTVLPRDPPAEGTPRRPPWVTSILAAILIFTIVVDLLGNLLVILSVYRNKKLRNAAFCVCLAYPLLSNYSGCSKEFGLFLFILYLHVGILVFHKHTMEIIKLNVKKDEWTSKEEYELLFDTHFVGNIFVVSLAIADLVVAIYPYPLVLTSVFHNGWNLGYLHCQISGFLMGLSVIGSIFNITGIAINRYCYICHSLKYDKLYSDKNSLCYVALIWVLTVVAIVPNLFVGSLQYDPRIYSCTFAQSVSSAYTIAVVFFHFMLPIAIVTYCYLRIWILVIQVRRRVKPDNNPRLKPHDFRNFVTMFVVFVLFAVCWAPLNFIGLAVAVNPETIIPRIPEWLFVSSYYMAYFNSCLNAIVYGLLNQNFRREYKKIVVSFCTAKAFFQDSSNDAADRMRSKPSPLITNNNQVKVDSV</sequence>
<keyword evidence="4 13" id="KW-1133">Transmembrane helix</keyword>
<evidence type="ECO:0000256" key="8">
    <source>
        <dbReference type="ARBA" id="ARBA00023170"/>
    </source>
</evidence>
<proteinExistence type="inferred from homology"/>
<evidence type="ECO:0000256" key="2">
    <source>
        <dbReference type="ARBA" id="ARBA00022475"/>
    </source>
</evidence>
<evidence type="ECO:0000259" key="14">
    <source>
        <dbReference type="PROSITE" id="PS50262"/>
    </source>
</evidence>
<keyword evidence="16" id="KW-1185">Reference proteome</keyword>
<evidence type="ECO:0000313" key="15">
    <source>
        <dbReference type="EMBL" id="OXB64507.1"/>
    </source>
</evidence>